<accession>A0A1G9PYG5</accession>
<evidence type="ECO:0000256" key="1">
    <source>
        <dbReference type="SAM" id="MobiDB-lite"/>
    </source>
</evidence>
<dbReference type="RefSeq" id="WP_093652842.1">
    <property type="nucleotide sequence ID" value="NZ_FNHI01000003.1"/>
</dbReference>
<sequence length="148" mass="14738">MRTQRVPAVLVAALLTLLGLLGGVPTPAPSIAAGAAAPTSASAPDAAAASRHQARAVRSDGVRNRHDGPRRTTAEDAHGARPLLLPPTPGAPLSDAPVSGPAAHGTVRAAGVREAVRASARAELPDVRGPPGTAGHRSRPTSPPARPS</sequence>
<dbReference type="EMBL" id="FNHI01000003">
    <property type="protein sequence ID" value="SDM03818.1"/>
    <property type="molecule type" value="Genomic_DNA"/>
</dbReference>
<dbReference type="Proteomes" id="UP000199063">
    <property type="component" value="Unassembled WGS sequence"/>
</dbReference>
<feature type="compositionally biased region" description="Basic and acidic residues" evidence="1">
    <location>
        <begin position="57"/>
        <end position="79"/>
    </location>
</feature>
<keyword evidence="3" id="KW-1185">Reference proteome</keyword>
<feature type="compositionally biased region" description="Low complexity" evidence="1">
    <location>
        <begin position="32"/>
        <end position="51"/>
    </location>
</feature>
<evidence type="ECO:0000313" key="2">
    <source>
        <dbReference type="EMBL" id="SDM03818.1"/>
    </source>
</evidence>
<gene>
    <name evidence="2" type="ORF">SAMN05444921_103159</name>
</gene>
<evidence type="ECO:0000313" key="3">
    <source>
        <dbReference type="Proteomes" id="UP000199063"/>
    </source>
</evidence>
<name>A0A1G9PYG5_9ACTN</name>
<dbReference type="STRING" id="1196353.SAMN05444921_103159"/>
<feature type="compositionally biased region" description="Low complexity" evidence="1">
    <location>
        <begin position="107"/>
        <end position="122"/>
    </location>
</feature>
<dbReference type="GeneID" id="40828597"/>
<dbReference type="AlphaFoldDB" id="A0A1G9PYG5"/>
<feature type="region of interest" description="Disordered" evidence="1">
    <location>
        <begin position="32"/>
        <end position="148"/>
    </location>
</feature>
<protein>
    <submittedName>
        <fullName evidence="2">Uncharacterized protein</fullName>
    </submittedName>
</protein>
<proteinExistence type="predicted"/>
<organism evidence="2 3">
    <name type="scientific">Streptomyces wuyuanensis</name>
    <dbReference type="NCBI Taxonomy" id="1196353"/>
    <lineage>
        <taxon>Bacteria</taxon>
        <taxon>Bacillati</taxon>
        <taxon>Actinomycetota</taxon>
        <taxon>Actinomycetes</taxon>
        <taxon>Kitasatosporales</taxon>
        <taxon>Streptomycetaceae</taxon>
        <taxon>Streptomyces</taxon>
    </lineage>
</organism>
<reference evidence="3" key="1">
    <citation type="submission" date="2016-10" db="EMBL/GenBank/DDBJ databases">
        <authorList>
            <person name="Varghese N."/>
            <person name="Submissions S."/>
        </authorList>
    </citation>
    <scope>NUCLEOTIDE SEQUENCE [LARGE SCALE GENOMIC DNA]</scope>
    <source>
        <strain evidence="3">CGMCC 4.7042</strain>
    </source>
</reference>